<organism evidence="2 3">
    <name type="scientific">Panagrolaimus superbus</name>
    <dbReference type="NCBI Taxonomy" id="310955"/>
    <lineage>
        <taxon>Eukaryota</taxon>
        <taxon>Metazoa</taxon>
        <taxon>Ecdysozoa</taxon>
        <taxon>Nematoda</taxon>
        <taxon>Chromadorea</taxon>
        <taxon>Rhabditida</taxon>
        <taxon>Tylenchina</taxon>
        <taxon>Panagrolaimomorpha</taxon>
        <taxon>Panagrolaimoidea</taxon>
        <taxon>Panagrolaimidae</taxon>
        <taxon>Panagrolaimus</taxon>
    </lineage>
</organism>
<sequence length="164" mass="17901">MLLPKPMLNIDLNSFNSFHDSVNQRSNLPGINHLASFPEYTTHDSSLTSQFHLGQNLSTASSSSTPSSNGHQPNGHLNSELTYHQPLDHALLLNTNHSNDYMLPLEYMTPTGNQHSTSIYSSSHAPLEHSPHSSSTHGMFYSNDHHPGCTPASASAIAAAQQMR</sequence>
<feature type="region of interest" description="Disordered" evidence="1">
    <location>
        <begin position="114"/>
        <end position="136"/>
    </location>
</feature>
<proteinExistence type="predicted"/>
<keyword evidence="2" id="KW-1185">Reference proteome</keyword>
<feature type="region of interest" description="Disordered" evidence="1">
    <location>
        <begin position="55"/>
        <end position="80"/>
    </location>
</feature>
<feature type="compositionally biased region" description="Polar residues" evidence="1">
    <location>
        <begin position="114"/>
        <end position="124"/>
    </location>
</feature>
<reference evidence="3" key="1">
    <citation type="submission" date="2022-11" db="UniProtKB">
        <authorList>
            <consortium name="WormBaseParasite"/>
        </authorList>
    </citation>
    <scope>IDENTIFICATION</scope>
</reference>
<evidence type="ECO:0000313" key="2">
    <source>
        <dbReference type="Proteomes" id="UP000887577"/>
    </source>
</evidence>
<accession>A0A914Z6K8</accession>
<dbReference type="AlphaFoldDB" id="A0A914Z6K8"/>
<evidence type="ECO:0000313" key="3">
    <source>
        <dbReference type="WBParaSite" id="PSU_v2.g756.t1"/>
    </source>
</evidence>
<dbReference type="WBParaSite" id="PSU_v2.g756.t1">
    <property type="protein sequence ID" value="PSU_v2.g756.t1"/>
    <property type="gene ID" value="PSU_v2.g756"/>
</dbReference>
<feature type="compositionally biased region" description="Low complexity" evidence="1">
    <location>
        <begin position="58"/>
        <end position="68"/>
    </location>
</feature>
<protein>
    <submittedName>
        <fullName evidence="3">Uncharacterized protein</fullName>
    </submittedName>
</protein>
<name>A0A914Z6K8_9BILA</name>
<feature type="compositionally biased region" description="Polar residues" evidence="1">
    <location>
        <begin position="69"/>
        <end position="80"/>
    </location>
</feature>
<evidence type="ECO:0000256" key="1">
    <source>
        <dbReference type="SAM" id="MobiDB-lite"/>
    </source>
</evidence>
<dbReference type="Proteomes" id="UP000887577">
    <property type="component" value="Unplaced"/>
</dbReference>